<name>A0AAE9DG03_CAEBR</name>
<dbReference type="Proteomes" id="UP000827892">
    <property type="component" value="Chromosome III"/>
</dbReference>
<accession>A0AAE9DG03</accession>
<protein>
    <submittedName>
        <fullName evidence="1">Uncharacterized protein</fullName>
    </submittedName>
</protein>
<dbReference type="AlphaFoldDB" id="A0AAE9DG03"/>
<reference evidence="1 2" key="1">
    <citation type="submission" date="2022-05" db="EMBL/GenBank/DDBJ databases">
        <title>Chromosome-level reference genomes for two strains of Caenorhabditis briggsae: an improved platform for comparative genomics.</title>
        <authorList>
            <person name="Stevens L."/>
            <person name="Andersen E.C."/>
        </authorList>
    </citation>
    <scope>NUCLEOTIDE SEQUENCE [LARGE SCALE GENOMIC DNA]</scope>
    <source>
        <strain evidence="1">QX1410_ONT</strain>
        <tissue evidence="1">Whole-organism</tissue>
    </source>
</reference>
<evidence type="ECO:0000313" key="2">
    <source>
        <dbReference type="Proteomes" id="UP000827892"/>
    </source>
</evidence>
<proteinExistence type="predicted"/>
<organism evidence="1 2">
    <name type="scientific">Caenorhabditis briggsae</name>
    <dbReference type="NCBI Taxonomy" id="6238"/>
    <lineage>
        <taxon>Eukaryota</taxon>
        <taxon>Metazoa</taxon>
        <taxon>Ecdysozoa</taxon>
        <taxon>Nematoda</taxon>
        <taxon>Chromadorea</taxon>
        <taxon>Rhabditida</taxon>
        <taxon>Rhabditina</taxon>
        <taxon>Rhabditomorpha</taxon>
        <taxon>Rhabditoidea</taxon>
        <taxon>Rhabditidae</taxon>
        <taxon>Peloderinae</taxon>
        <taxon>Caenorhabditis</taxon>
    </lineage>
</organism>
<evidence type="ECO:0000313" key="1">
    <source>
        <dbReference type="EMBL" id="ULU03508.1"/>
    </source>
</evidence>
<gene>
    <name evidence="1" type="ORF">L3Y34_002805</name>
</gene>
<dbReference type="EMBL" id="CP090893">
    <property type="protein sequence ID" value="ULU03508.1"/>
    <property type="molecule type" value="Genomic_DNA"/>
</dbReference>
<sequence>MNSSFNQSWQREKQVKTEFLYLQETENTRYFTEDQLLESGAQIEVLKSANLDNNIAGDEYQMQNLIKKSYKGQNMGEYISSQSQNSATQNDLFQYADCQNPSRNSQFSKTRNLQTPFSEAETMEMPLSKYFPTSWLQEVKPNRVAEKGTYGTFKFAKNLKLRGAGQTSSELTSTLALGAPYRLLPLDTVKPISYNKFPVKILTRCSPRQPVKTEEKWKAPRFQSFSNFKNYYVHAQTSEVQLVQRLKKFKIRSIKRSNETATFKRPEEVFQTPVHFSPESMTSSEFYIGPNAQRLELPMPPMEPHFQYVDFSAAQMTRMIPVHNQLF</sequence>